<dbReference type="InterPro" id="IPR023753">
    <property type="entry name" value="FAD/NAD-binding_dom"/>
</dbReference>
<keyword evidence="5" id="KW-0963">Cytoplasm</keyword>
<dbReference type="InterPro" id="IPR012999">
    <property type="entry name" value="Pyr_OxRdtase_I_AS"/>
</dbReference>
<evidence type="ECO:0000256" key="16">
    <source>
        <dbReference type="RuleBase" id="RU003692"/>
    </source>
</evidence>
<dbReference type="Gene3D" id="3.30.390.30">
    <property type="match status" value="1"/>
</dbReference>
<dbReference type="SUPFAM" id="SSF55424">
    <property type="entry name" value="FAD/NAD-linked reductases, dimerisation (C-terminal) domain"/>
    <property type="match status" value="1"/>
</dbReference>
<evidence type="ECO:0000256" key="10">
    <source>
        <dbReference type="ARBA" id="ARBA00023157"/>
    </source>
</evidence>
<evidence type="ECO:0000256" key="5">
    <source>
        <dbReference type="ARBA" id="ARBA00022490"/>
    </source>
</evidence>
<comment type="subcellular location">
    <subcellularLocation>
        <location evidence="1">Cytoplasm</location>
    </subcellularLocation>
</comment>
<accession>A0A640TXR8</accession>
<comment type="similarity">
    <text evidence="2 16">Belongs to the class-I pyridine nucleotide-disulfide oxidoreductase family.</text>
</comment>
<keyword evidence="7 14" id="KW-0274">FAD</keyword>
<evidence type="ECO:0000256" key="13">
    <source>
        <dbReference type="PIRSR" id="PIRSR000350-2"/>
    </source>
</evidence>
<evidence type="ECO:0000256" key="6">
    <source>
        <dbReference type="ARBA" id="ARBA00022630"/>
    </source>
</evidence>
<keyword evidence="11 16" id="KW-0676">Redox-active center</keyword>
<organism evidence="19 21">
    <name type="scientific">Streptomyces nigrescens</name>
    <dbReference type="NCBI Taxonomy" id="1920"/>
    <lineage>
        <taxon>Bacteria</taxon>
        <taxon>Bacillati</taxon>
        <taxon>Actinomycetota</taxon>
        <taxon>Actinomycetes</taxon>
        <taxon>Kitasatosporales</taxon>
        <taxon>Streptomycetaceae</taxon>
        <taxon>Streptomyces</taxon>
    </lineage>
</organism>
<feature type="domain" description="FAD/NAD(P)-binding" evidence="18">
    <location>
        <begin position="11"/>
        <end position="366"/>
    </location>
</feature>
<dbReference type="SUPFAM" id="SSF51905">
    <property type="entry name" value="FAD/NAD(P)-binding domain"/>
    <property type="match status" value="1"/>
</dbReference>
<dbReference type="Gene3D" id="3.50.50.60">
    <property type="entry name" value="FAD/NAD(P)-binding domain"/>
    <property type="match status" value="2"/>
</dbReference>
<dbReference type="InterPro" id="IPR004099">
    <property type="entry name" value="Pyr_nucl-diS_OxRdtase_dimer"/>
</dbReference>
<dbReference type="InterPro" id="IPR016156">
    <property type="entry name" value="FAD/NAD-linked_Rdtase_dimer_sf"/>
</dbReference>
<sequence>MTPAKPLNQHFDVLVIGGGPGGYVAAIRAAQLGRTVALVDKERPGGVCLNWGCIPTKAMLRSAEVLETVRGAEEFGVLTEGVRLDYSAVLKRKDGIVSRLTDGIAHLLKANGVTVVNGHARFTDPHTVAVHETGPSPLGEDGPLYAAPPTPQPARETLSADDIIIATGSQPLMPDLPGSDLPGVITSDGAFLLPEVPARAVVVGGSAVGAEWASLFRTFGAEVTLVEMAPTLLPAEDAEIGRTLTRSFTKQGIKVLTRHTVTAIEGQGGGQGEGDGEGEGDGIQLRALVTDANGQPVETLPADIVLFGVGRRPNTAGLDLEKAGVHTDDRGYIPVTDRLRTNIPHIAAIGDVTGRIQLAHVASHQALVAASVVSGHDERIDYRAVPAATFTRPEVASVGLTEAQAREAGHETTTARFPFAALGRAHAYGATDGMVKVVADRSSGAVLGAHIIGPGASDLIAEAALAVTHGLTLTGLADTIHAHPTLGEATMEAAMGALGLPLHTAPVRRRG</sequence>
<evidence type="ECO:0000256" key="8">
    <source>
        <dbReference type="ARBA" id="ARBA00023002"/>
    </source>
</evidence>
<dbReference type="GO" id="GO:0005737">
    <property type="term" value="C:cytoplasm"/>
    <property type="evidence" value="ECO:0007669"/>
    <property type="project" value="UniProtKB-SubCell"/>
</dbReference>
<evidence type="ECO:0000313" key="19">
    <source>
        <dbReference type="EMBL" id="GFE27001.1"/>
    </source>
</evidence>
<protein>
    <recommendedName>
        <fullName evidence="4 16">Dihydrolipoyl dehydrogenase</fullName>
        <ecNumber evidence="3 16">1.8.1.4</ecNumber>
    </recommendedName>
</protein>
<dbReference type="PROSITE" id="PS00076">
    <property type="entry name" value="PYRIDINE_REDOX_1"/>
    <property type="match status" value="1"/>
</dbReference>
<dbReference type="GO" id="GO:0006103">
    <property type="term" value="P:2-oxoglutarate metabolic process"/>
    <property type="evidence" value="ECO:0007669"/>
    <property type="project" value="TreeGrafter"/>
</dbReference>
<dbReference type="InterPro" id="IPR006258">
    <property type="entry name" value="Lipoamide_DH"/>
</dbReference>
<evidence type="ECO:0000259" key="18">
    <source>
        <dbReference type="Pfam" id="PF07992"/>
    </source>
</evidence>
<dbReference type="EMBL" id="BLIP01000003">
    <property type="protein sequence ID" value="GFE27001.1"/>
    <property type="molecule type" value="Genomic_DNA"/>
</dbReference>
<evidence type="ECO:0000256" key="1">
    <source>
        <dbReference type="ARBA" id="ARBA00004496"/>
    </source>
</evidence>
<evidence type="ECO:0000313" key="21">
    <source>
        <dbReference type="Proteomes" id="UP000429552"/>
    </source>
</evidence>
<dbReference type="Proteomes" id="UP001210609">
    <property type="component" value="Chromosome"/>
</dbReference>
<dbReference type="PIRSF" id="PIRSF000350">
    <property type="entry name" value="Mercury_reductase_MerA"/>
    <property type="match status" value="1"/>
</dbReference>
<dbReference type="InterPro" id="IPR036188">
    <property type="entry name" value="FAD/NAD-bd_sf"/>
</dbReference>
<keyword evidence="22" id="KW-1185">Reference proteome</keyword>
<dbReference type="PANTHER" id="PTHR22912:SF217">
    <property type="entry name" value="DIHYDROLIPOYL DEHYDROGENASE"/>
    <property type="match status" value="1"/>
</dbReference>
<keyword evidence="6 16" id="KW-0285">Flavoprotein</keyword>
<evidence type="ECO:0000256" key="3">
    <source>
        <dbReference type="ARBA" id="ARBA00012608"/>
    </source>
</evidence>
<reference evidence="20 22" key="2">
    <citation type="submission" date="2022-12" db="EMBL/GenBank/DDBJ databases">
        <authorList>
            <person name="Ruckert C."/>
            <person name="Busche T."/>
            <person name="Kalinowski J."/>
            <person name="Wittmann C."/>
        </authorList>
    </citation>
    <scope>NUCLEOTIDE SEQUENCE [LARGE SCALE GENOMIC DNA]</scope>
    <source>
        <strain evidence="20 22">DSM 40555</strain>
    </source>
</reference>
<dbReference type="FunFam" id="3.30.390.30:FF:000001">
    <property type="entry name" value="Dihydrolipoyl dehydrogenase"/>
    <property type="match status" value="1"/>
</dbReference>
<proteinExistence type="inferred from homology"/>
<gene>
    <name evidence="19" type="primary">lpdA</name>
    <name evidence="19" type="ORF">Sliba_74540</name>
    <name evidence="20" type="ORF">STRLI_007414</name>
</gene>
<feature type="binding site" evidence="14">
    <location>
        <position position="227"/>
    </location>
    <ligand>
        <name>NAD(+)</name>
        <dbReference type="ChEBI" id="CHEBI:57540"/>
    </ligand>
</feature>
<feature type="active site" description="Proton acceptor" evidence="13">
    <location>
        <position position="483"/>
    </location>
</feature>
<dbReference type="Pfam" id="PF02852">
    <property type="entry name" value="Pyr_redox_dim"/>
    <property type="match status" value="1"/>
</dbReference>
<reference evidence="19 21" key="1">
    <citation type="submission" date="2019-12" db="EMBL/GenBank/DDBJ databases">
        <title>Whole genome shotgun sequence of Streptomyces libani subsp. libani NBRC 13452.</title>
        <authorList>
            <person name="Ichikawa N."/>
            <person name="Kimura A."/>
            <person name="Kitahashi Y."/>
            <person name="Komaki H."/>
            <person name="Tamura T."/>
        </authorList>
    </citation>
    <scope>NUCLEOTIDE SEQUENCE [LARGE SCALE GENOMIC DNA]</scope>
    <source>
        <strain evidence="19 21">NBRC 13452</strain>
    </source>
</reference>
<dbReference type="Pfam" id="PF07992">
    <property type="entry name" value="Pyr_redox_2"/>
    <property type="match status" value="1"/>
</dbReference>
<feature type="disulfide bond" description="Redox-active" evidence="15">
    <location>
        <begin position="48"/>
        <end position="53"/>
    </location>
</feature>
<feature type="binding site" evidence="14">
    <location>
        <begin position="204"/>
        <end position="211"/>
    </location>
    <ligand>
        <name>NAD(+)</name>
        <dbReference type="ChEBI" id="CHEBI:57540"/>
    </ligand>
</feature>
<evidence type="ECO:0000256" key="11">
    <source>
        <dbReference type="ARBA" id="ARBA00023284"/>
    </source>
</evidence>
<keyword evidence="9 14" id="KW-0520">NAD</keyword>
<evidence type="ECO:0000256" key="2">
    <source>
        <dbReference type="ARBA" id="ARBA00007532"/>
    </source>
</evidence>
<comment type="catalytic activity">
    <reaction evidence="12 16">
        <text>N(6)-[(R)-dihydrolipoyl]-L-lysyl-[protein] + NAD(+) = N(6)-[(R)-lipoyl]-L-lysyl-[protein] + NADH + H(+)</text>
        <dbReference type="Rhea" id="RHEA:15045"/>
        <dbReference type="Rhea" id="RHEA-COMP:10474"/>
        <dbReference type="Rhea" id="RHEA-COMP:10475"/>
        <dbReference type="ChEBI" id="CHEBI:15378"/>
        <dbReference type="ChEBI" id="CHEBI:57540"/>
        <dbReference type="ChEBI" id="CHEBI:57945"/>
        <dbReference type="ChEBI" id="CHEBI:83099"/>
        <dbReference type="ChEBI" id="CHEBI:83100"/>
        <dbReference type="EC" id="1.8.1.4"/>
    </reaction>
</comment>
<dbReference type="RefSeq" id="WP_159491518.1">
    <property type="nucleotide sequence ID" value="NZ_BLIP01000003.1"/>
</dbReference>
<evidence type="ECO:0000256" key="15">
    <source>
        <dbReference type="PIRSR" id="PIRSR000350-4"/>
    </source>
</evidence>
<dbReference type="EMBL" id="CP114202">
    <property type="protein sequence ID" value="WAU01104.1"/>
    <property type="molecule type" value="Genomic_DNA"/>
</dbReference>
<feature type="binding site" evidence="14">
    <location>
        <position position="351"/>
    </location>
    <ligand>
        <name>FAD</name>
        <dbReference type="ChEBI" id="CHEBI:57692"/>
    </ligand>
</feature>
<dbReference type="InterPro" id="IPR001100">
    <property type="entry name" value="Pyr_nuc-diS_OxRdtase"/>
</dbReference>
<name>A0A640TXR8_STRNI</name>
<evidence type="ECO:0000256" key="12">
    <source>
        <dbReference type="ARBA" id="ARBA00049187"/>
    </source>
</evidence>
<evidence type="ECO:0000256" key="7">
    <source>
        <dbReference type="ARBA" id="ARBA00022827"/>
    </source>
</evidence>
<dbReference type="PRINTS" id="PR00411">
    <property type="entry name" value="PNDRDTASEI"/>
</dbReference>
<feature type="binding site" evidence="14">
    <location>
        <begin position="167"/>
        <end position="169"/>
    </location>
    <ligand>
        <name>FAD</name>
        <dbReference type="ChEBI" id="CHEBI:57692"/>
    </ligand>
</feature>
<dbReference type="Proteomes" id="UP000429552">
    <property type="component" value="Unassembled WGS sequence"/>
</dbReference>
<feature type="domain" description="Pyridine nucleotide-disulphide oxidoreductase dimerisation" evidence="17">
    <location>
        <begin position="385"/>
        <end position="494"/>
    </location>
</feature>
<feature type="binding site" evidence="14">
    <location>
        <position position="310"/>
    </location>
    <ligand>
        <name>NAD(+)</name>
        <dbReference type="ChEBI" id="CHEBI:57540"/>
    </ligand>
</feature>
<dbReference type="AlphaFoldDB" id="A0A640TXR8"/>
<keyword evidence="10" id="KW-1015">Disulfide bond</keyword>
<evidence type="ECO:0000256" key="14">
    <source>
        <dbReference type="PIRSR" id="PIRSR000350-3"/>
    </source>
</evidence>
<dbReference type="GO" id="GO:0004148">
    <property type="term" value="F:dihydrolipoyl dehydrogenase (NADH) activity"/>
    <property type="evidence" value="ECO:0007669"/>
    <property type="project" value="UniProtKB-EC"/>
</dbReference>
<dbReference type="GO" id="GO:0050660">
    <property type="term" value="F:flavin adenine dinucleotide binding"/>
    <property type="evidence" value="ECO:0007669"/>
    <property type="project" value="InterPro"/>
</dbReference>
<evidence type="ECO:0000313" key="20">
    <source>
        <dbReference type="EMBL" id="WAU01104.1"/>
    </source>
</evidence>
<dbReference type="NCBIfam" id="TIGR01350">
    <property type="entry name" value="lipoamide_DH"/>
    <property type="match status" value="1"/>
</dbReference>
<comment type="cofactor">
    <cofactor evidence="14 16">
        <name>FAD</name>
        <dbReference type="ChEBI" id="CHEBI:57692"/>
    </cofactor>
    <text evidence="14 16">Binds 1 FAD per subunit.</text>
</comment>
<dbReference type="PRINTS" id="PR00368">
    <property type="entry name" value="FADPNR"/>
</dbReference>
<evidence type="ECO:0000259" key="17">
    <source>
        <dbReference type="Pfam" id="PF02852"/>
    </source>
</evidence>
<evidence type="ECO:0000256" key="9">
    <source>
        <dbReference type="ARBA" id="ARBA00023027"/>
    </source>
</evidence>
<keyword evidence="8 16" id="KW-0560">Oxidoreductase</keyword>
<dbReference type="InterPro" id="IPR050151">
    <property type="entry name" value="Class-I_Pyr_Nuc-Dis_Oxidored"/>
</dbReference>
<evidence type="ECO:0000256" key="4">
    <source>
        <dbReference type="ARBA" id="ARBA00016961"/>
    </source>
</evidence>
<keyword evidence="14" id="KW-0547">Nucleotide-binding</keyword>
<feature type="binding site" evidence="14">
    <location>
        <position position="57"/>
    </location>
    <ligand>
        <name>FAD</name>
        <dbReference type="ChEBI" id="CHEBI:57692"/>
    </ligand>
</feature>
<dbReference type="EC" id="1.8.1.4" evidence="3 16"/>
<comment type="miscellaneous">
    <text evidence="16">The active site is a redox-active disulfide bond.</text>
</comment>
<dbReference type="PANTHER" id="PTHR22912">
    <property type="entry name" value="DISULFIDE OXIDOREDUCTASE"/>
    <property type="match status" value="1"/>
</dbReference>
<evidence type="ECO:0000313" key="22">
    <source>
        <dbReference type="Proteomes" id="UP001210609"/>
    </source>
</evidence>